<accession>A0A4Z0R5N2</accession>
<evidence type="ECO:0000256" key="2">
    <source>
        <dbReference type="ARBA" id="ARBA00035108"/>
    </source>
</evidence>
<dbReference type="RefSeq" id="WP_135548352.1">
    <property type="nucleotide sequence ID" value="NZ_SPQQ01000005.1"/>
</dbReference>
<evidence type="ECO:0000313" key="5">
    <source>
        <dbReference type="Proteomes" id="UP000298460"/>
    </source>
</evidence>
<dbReference type="AlphaFoldDB" id="A0A4Z0R5N2"/>
<protein>
    <submittedName>
        <fullName evidence="4">Gas vesicle protein</fullName>
    </submittedName>
</protein>
<dbReference type="GO" id="GO:0031411">
    <property type="term" value="C:gas vesicle"/>
    <property type="evidence" value="ECO:0007669"/>
    <property type="project" value="UniProtKB-SubCell"/>
</dbReference>
<dbReference type="Proteomes" id="UP000298460">
    <property type="component" value="Unassembled WGS sequence"/>
</dbReference>
<comment type="caution">
    <text evidence="4">The sequence shown here is derived from an EMBL/GenBank/DDBJ whole genome shotgun (WGS) entry which is preliminary data.</text>
</comment>
<keyword evidence="1" id="KW-0304">Gas vesicle</keyword>
<comment type="subcellular location">
    <subcellularLocation>
        <location evidence="2">Gas vesicle</location>
    </subcellularLocation>
</comment>
<dbReference type="GO" id="GO:0012506">
    <property type="term" value="C:vesicle membrane"/>
    <property type="evidence" value="ECO:0007669"/>
    <property type="project" value="InterPro"/>
</dbReference>
<dbReference type="InterPro" id="IPR011993">
    <property type="entry name" value="PH-like_dom_sf"/>
</dbReference>
<reference evidence="4 5" key="1">
    <citation type="submission" date="2019-03" db="EMBL/GenBank/DDBJ databases">
        <title>Draft Genome Sequence of Desulfosporosinus fructosivorans Strain 63.6F, Isolated from Marine Sediment in the Baltic Sea.</title>
        <authorList>
            <person name="Hausmann B."/>
            <person name="Vandieken V."/>
            <person name="Pjevac P."/>
            <person name="Schreck K."/>
            <person name="Herbold C.W."/>
            <person name="Loy A."/>
        </authorList>
    </citation>
    <scope>NUCLEOTIDE SEQUENCE [LARGE SCALE GENOMIC DNA]</scope>
    <source>
        <strain evidence="4 5">63.6F</strain>
    </source>
</reference>
<dbReference type="InterPro" id="IPR050530">
    <property type="entry name" value="GvpA"/>
</dbReference>
<dbReference type="GO" id="GO:0005198">
    <property type="term" value="F:structural molecule activity"/>
    <property type="evidence" value="ECO:0007669"/>
    <property type="project" value="InterPro"/>
</dbReference>
<dbReference type="InterPro" id="IPR000638">
    <property type="entry name" value="Gas-vesicle_GvpA-like"/>
</dbReference>
<dbReference type="OrthoDB" id="4961198at2"/>
<evidence type="ECO:0000256" key="3">
    <source>
        <dbReference type="ARBA" id="ARBA00035646"/>
    </source>
</evidence>
<evidence type="ECO:0000313" key="4">
    <source>
        <dbReference type="EMBL" id="TGE37307.1"/>
    </source>
</evidence>
<name>A0A4Z0R5N2_9FIRM</name>
<dbReference type="EMBL" id="SPQQ01000005">
    <property type="protein sequence ID" value="TGE37307.1"/>
    <property type="molecule type" value="Genomic_DNA"/>
</dbReference>
<keyword evidence="5" id="KW-1185">Reference proteome</keyword>
<proteinExistence type="inferred from homology"/>
<dbReference type="Gene3D" id="2.30.29.30">
    <property type="entry name" value="Pleckstrin-homology domain (PH domain)/Phosphotyrosine-binding domain (PTB)"/>
    <property type="match status" value="1"/>
</dbReference>
<dbReference type="Pfam" id="PF00741">
    <property type="entry name" value="Gas_vesicle"/>
    <property type="match status" value="1"/>
</dbReference>
<gene>
    <name evidence="4" type="ORF">E4K67_15810</name>
</gene>
<comment type="similarity">
    <text evidence="3">Belongs to the gas vesicle GvpA family.</text>
</comment>
<dbReference type="SUPFAM" id="SSF50729">
    <property type="entry name" value="PH domain-like"/>
    <property type="match status" value="2"/>
</dbReference>
<dbReference type="PANTHER" id="PTHR35344:SF4">
    <property type="entry name" value="GAS VESICLE PROTEIN A1"/>
    <property type="match status" value="1"/>
</dbReference>
<organism evidence="4 5">
    <name type="scientific">Desulfosporosinus fructosivorans</name>
    <dbReference type="NCBI Taxonomy" id="2018669"/>
    <lineage>
        <taxon>Bacteria</taxon>
        <taxon>Bacillati</taxon>
        <taxon>Bacillota</taxon>
        <taxon>Clostridia</taxon>
        <taxon>Eubacteriales</taxon>
        <taxon>Desulfitobacteriaceae</taxon>
        <taxon>Desulfosporosinus</taxon>
    </lineage>
</organism>
<dbReference type="PANTHER" id="PTHR35344">
    <property type="entry name" value="GAS VESICLE STRUCTURAL PROTEIN 2-RELATED"/>
    <property type="match status" value="1"/>
</dbReference>
<sequence>MEPTRSSQATLNDLLDRILDNGILLNTDLIISVAGIPLLGVNLKLALAGMETMLEYGIMQDWDEAQRAVAMKETEIDRPSLGKDEYIIFSVFGTHWYSKGIYNSWRAGTLYITNKRLIQFRKMPSEVLFEVYYEEIRAMALRERDHFTGSKRKELHLLLREDDVAQLHTKDSDALRKVLENAIKAKGLSLAENLVFPDKKEVPGDFLEQEEEVHHSGQMWHQISFLEDGNTRYQWKPGHLYLTNKRLCWWYDFERKLLLEIPSEKLQHVTVQNVQFGSAPVEEKSLLVLYKEGKENKVVCFSFNEASLREWEKVIGELTKEHDAGKRMETCPRCGRKATRDDLLINGCSRCGWVSHRIQ</sequence>
<evidence type="ECO:0000256" key="1">
    <source>
        <dbReference type="ARBA" id="ARBA00022987"/>
    </source>
</evidence>